<evidence type="ECO:0000256" key="3">
    <source>
        <dbReference type="SAM" id="MobiDB-lite"/>
    </source>
</evidence>
<dbReference type="PRINTS" id="PR00359">
    <property type="entry name" value="BP450"/>
</dbReference>
<dbReference type="InterPro" id="IPR002397">
    <property type="entry name" value="Cyt_P450_B"/>
</dbReference>
<dbReference type="InterPro" id="IPR036396">
    <property type="entry name" value="Cyt_P450_sf"/>
</dbReference>
<keyword evidence="2" id="KW-0349">Heme</keyword>
<dbReference type="Pfam" id="PF00067">
    <property type="entry name" value="p450"/>
    <property type="match status" value="1"/>
</dbReference>
<evidence type="ECO:0000256" key="1">
    <source>
        <dbReference type="ARBA" id="ARBA00010617"/>
    </source>
</evidence>
<dbReference type="PANTHER" id="PTHR46696">
    <property type="entry name" value="P450, PUTATIVE (EUROFUNG)-RELATED"/>
    <property type="match status" value="1"/>
</dbReference>
<dbReference type="PRINTS" id="PR00385">
    <property type="entry name" value="P450"/>
</dbReference>
<dbReference type="PROSITE" id="PS00086">
    <property type="entry name" value="CYTOCHROME_P450"/>
    <property type="match status" value="1"/>
</dbReference>
<evidence type="ECO:0000256" key="2">
    <source>
        <dbReference type="RuleBase" id="RU000461"/>
    </source>
</evidence>
<keyword evidence="2" id="KW-0503">Monooxygenase</keyword>
<keyword evidence="2" id="KW-0408">Iron</keyword>
<organism evidence="4 5">
    <name type="scientific">Actinoplanes oblitus</name>
    <dbReference type="NCBI Taxonomy" id="3040509"/>
    <lineage>
        <taxon>Bacteria</taxon>
        <taxon>Bacillati</taxon>
        <taxon>Actinomycetota</taxon>
        <taxon>Actinomycetes</taxon>
        <taxon>Micromonosporales</taxon>
        <taxon>Micromonosporaceae</taxon>
        <taxon>Actinoplanes</taxon>
    </lineage>
</organism>
<dbReference type="InterPro" id="IPR017972">
    <property type="entry name" value="Cyt_P450_CS"/>
</dbReference>
<evidence type="ECO:0000313" key="5">
    <source>
        <dbReference type="Proteomes" id="UP001240150"/>
    </source>
</evidence>
<comment type="similarity">
    <text evidence="1 2">Belongs to the cytochrome P450 family.</text>
</comment>
<dbReference type="InterPro" id="IPR001128">
    <property type="entry name" value="Cyt_P450"/>
</dbReference>
<keyword evidence="2" id="KW-0560">Oxidoreductase</keyword>
<protein>
    <submittedName>
        <fullName evidence="4">Cytochrome P450</fullName>
    </submittedName>
</protein>
<gene>
    <name evidence="4" type="ORF">ACTOB_006409</name>
</gene>
<dbReference type="SUPFAM" id="SSF48264">
    <property type="entry name" value="Cytochrome P450"/>
    <property type="match status" value="1"/>
</dbReference>
<dbReference type="CDD" id="cd20625">
    <property type="entry name" value="CYP164-like"/>
    <property type="match status" value="1"/>
</dbReference>
<feature type="region of interest" description="Disordered" evidence="3">
    <location>
        <begin position="410"/>
        <end position="438"/>
    </location>
</feature>
<evidence type="ECO:0000313" key="4">
    <source>
        <dbReference type="EMBL" id="WIM94388.1"/>
    </source>
</evidence>
<dbReference type="EMBL" id="CP126980">
    <property type="protein sequence ID" value="WIM94388.1"/>
    <property type="molecule type" value="Genomic_DNA"/>
</dbReference>
<reference evidence="4 5" key="1">
    <citation type="submission" date="2023-06" db="EMBL/GenBank/DDBJ databases">
        <authorList>
            <person name="Yushchuk O."/>
            <person name="Binda E."/>
            <person name="Ruckert-Reed C."/>
            <person name="Fedorenko V."/>
            <person name="Kalinowski J."/>
            <person name="Marinelli F."/>
        </authorList>
    </citation>
    <scope>NUCLEOTIDE SEQUENCE [LARGE SCALE GENOMIC DNA]</scope>
    <source>
        <strain evidence="4 5">NRRL 3884</strain>
    </source>
</reference>
<proteinExistence type="inferred from homology"/>
<sequence>MSVLEALRRDAGIRARRAGGWLVARSGDEVARLAYRPWQDDPYPVYARLRRGGELGRSRTGIRAATGYRICDEILRDRRFGVQFTDGDVGGTRGLGFPPEHQPRPSLLQLDPPAHTRLRAVAHACFTATKVAGYRPMVERITERLLAAAATRDDFDLMADFAAPLPISVICELLGVPDVDTGRFAHYGRVLTTALGGVRSRRHADDIVEATTALDGVLERLIAERTEAPGDDVISALVRAAGADRLSADEVLATAELLLVAGFETTTHLIGNGVHALLRRPDQWAALVADPELAPAVVTEALRFDPPVQFTQRIVQERLELRGEALDPDTMVLILLGSANRDPEVFEDPDRFDLGRSRAVDPLAFGSGIHYCLGALLARLEGEVAFAALPRVLPRLEAAGAPRRGDSPVIRGFRSLPVRSRPVRRPSASKPAAAPGRG</sequence>
<name>A0ABY8W9P1_9ACTN</name>
<dbReference type="Proteomes" id="UP001240150">
    <property type="component" value="Chromosome"/>
</dbReference>
<dbReference type="PANTHER" id="PTHR46696:SF4">
    <property type="entry name" value="BIOTIN BIOSYNTHESIS CYTOCHROME P450"/>
    <property type="match status" value="1"/>
</dbReference>
<keyword evidence="5" id="KW-1185">Reference proteome</keyword>
<accession>A0ABY8W9P1</accession>
<dbReference type="Gene3D" id="1.10.630.10">
    <property type="entry name" value="Cytochrome P450"/>
    <property type="match status" value="1"/>
</dbReference>
<feature type="compositionally biased region" description="Low complexity" evidence="3">
    <location>
        <begin position="414"/>
        <end position="438"/>
    </location>
</feature>
<keyword evidence="2" id="KW-0479">Metal-binding</keyword>
<dbReference type="RefSeq" id="WP_284915591.1">
    <property type="nucleotide sequence ID" value="NZ_CP126980.1"/>
</dbReference>